<protein>
    <recommendedName>
        <fullName evidence="1">DUF985 domain-containing protein</fullName>
    </recommendedName>
</protein>
<dbReference type="EMBL" id="BHWB01000017">
    <property type="protein sequence ID" value="GCB36938.1"/>
    <property type="molecule type" value="Genomic_DNA"/>
</dbReference>
<proteinExistence type="predicted"/>
<name>A0A401LZJ8_9BACE</name>
<evidence type="ECO:0000313" key="3">
    <source>
        <dbReference type="Proteomes" id="UP000288079"/>
    </source>
</evidence>
<dbReference type="PANTHER" id="PTHR33387">
    <property type="entry name" value="RMLC-LIKE JELLY ROLL FOLD PROTEIN"/>
    <property type="match status" value="1"/>
</dbReference>
<dbReference type="Gene3D" id="2.60.120.10">
    <property type="entry name" value="Jelly Rolls"/>
    <property type="match status" value="1"/>
</dbReference>
<accession>A0A401LZJ8</accession>
<dbReference type="CDD" id="cd06121">
    <property type="entry name" value="cupin_YML079wp"/>
    <property type="match status" value="1"/>
</dbReference>
<dbReference type="InterPro" id="IPR014710">
    <property type="entry name" value="RmlC-like_jellyroll"/>
</dbReference>
<dbReference type="InterPro" id="IPR011051">
    <property type="entry name" value="RmlC_Cupin_sf"/>
</dbReference>
<dbReference type="SUPFAM" id="SSF51182">
    <property type="entry name" value="RmlC-like cupins"/>
    <property type="match status" value="1"/>
</dbReference>
<dbReference type="InterPro" id="IPR009327">
    <property type="entry name" value="Cupin_DUF985"/>
</dbReference>
<dbReference type="AlphaFoldDB" id="A0A401LZJ8"/>
<organism evidence="2 3">
    <name type="scientific">Bacteroides faecalis</name>
    <dbReference type="NCBI Taxonomy" id="2447885"/>
    <lineage>
        <taxon>Bacteria</taxon>
        <taxon>Pseudomonadati</taxon>
        <taxon>Bacteroidota</taxon>
        <taxon>Bacteroidia</taxon>
        <taxon>Bacteroidales</taxon>
        <taxon>Bacteroidaceae</taxon>
        <taxon>Bacteroides</taxon>
    </lineage>
</organism>
<dbReference type="Pfam" id="PF06172">
    <property type="entry name" value="Cupin_5"/>
    <property type="match status" value="1"/>
</dbReference>
<comment type="caution">
    <text evidence="2">The sequence shown here is derived from an EMBL/GenBank/DDBJ whole genome shotgun (WGS) entry which is preliminary data.</text>
</comment>
<sequence>MKNHEKQHAAYWIAHLKMTPHPEGGYYREAYRSEKWASMEGWGAKRRVMTTIHYLLERNDFSAFHRIKSPESWFFHKGAPLLIYSFEKGGLVCRELSDQDSGVLQVTIEPGVWFAARLKEPSTFALVSCAVAPGFEYEDFELANRDLLLSEYPDYKKEIMGLTRKQLKQYYLRLILRATLTPFSVKQP</sequence>
<dbReference type="InterPro" id="IPR039935">
    <property type="entry name" value="YML079W-like"/>
</dbReference>
<gene>
    <name evidence="2" type="ORF">KGMB02408_38830</name>
</gene>
<evidence type="ECO:0000259" key="1">
    <source>
        <dbReference type="Pfam" id="PF06172"/>
    </source>
</evidence>
<dbReference type="Proteomes" id="UP000288079">
    <property type="component" value="Unassembled WGS sequence"/>
</dbReference>
<dbReference type="RefSeq" id="WP_125042408.1">
    <property type="nucleotide sequence ID" value="NZ_BHWB01000017.1"/>
</dbReference>
<dbReference type="OrthoDB" id="9798288at2"/>
<evidence type="ECO:0000313" key="2">
    <source>
        <dbReference type="EMBL" id="GCB36938.1"/>
    </source>
</evidence>
<dbReference type="PANTHER" id="PTHR33387:SF3">
    <property type="entry name" value="DUF985 DOMAIN-CONTAINING PROTEIN"/>
    <property type="match status" value="1"/>
</dbReference>
<keyword evidence="3" id="KW-1185">Reference proteome</keyword>
<feature type="domain" description="DUF985" evidence="1">
    <location>
        <begin position="11"/>
        <end position="143"/>
    </location>
</feature>
<reference evidence="2 3" key="1">
    <citation type="submission" date="2018-10" db="EMBL/GenBank/DDBJ databases">
        <title>Draft Genome Sequence of Bacteroides sp. KCTC 15687.</title>
        <authorList>
            <person name="Yu S.Y."/>
            <person name="Kim J.S."/>
            <person name="Oh B.S."/>
            <person name="Park S.H."/>
            <person name="Kang S.W."/>
            <person name="Park J.E."/>
            <person name="Choi S.H."/>
            <person name="Han K.I."/>
            <person name="Lee K.C."/>
            <person name="Eom M.K."/>
            <person name="Suh M.K."/>
            <person name="Lee D.H."/>
            <person name="Yoon H."/>
            <person name="Kim B."/>
            <person name="Yang S.J."/>
            <person name="Lee J.S."/>
            <person name="Lee J.H."/>
        </authorList>
    </citation>
    <scope>NUCLEOTIDE SEQUENCE [LARGE SCALE GENOMIC DNA]</scope>
    <source>
        <strain evidence="2 3">KCTC 15687</strain>
    </source>
</reference>